<gene>
    <name evidence="1" type="ORF">PSTG_04279</name>
</gene>
<evidence type="ECO:0000313" key="1">
    <source>
        <dbReference type="EMBL" id="KNF02371.1"/>
    </source>
</evidence>
<protein>
    <submittedName>
        <fullName evidence="1">Uncharacterized protein</fullName>
    </submittedName>
</protein>
<accession>A0A0L0VSX6</accession>
<dbReference type="AlphaFoldDB" id="A0A0L0VSX6"/>
<evidence type="ECO:0000313" key="2">
    <source>
        <dbReference type="Proteomes" id="UP000054564"/>
    </source>
</evidence>
<keyword evidence="2" id="KW-1185">Reference proteome</keyword>
<comment type="caution">
    <text evidence="1">The sequence shown here is derived from an EMBL/GenBank/DDBJ whole genome shotgun (WGS) entry which is preliminary data.</text>
</comment>
<reference evidence="2" key="1">
    <citation type="submission" date="2014-03" db="EMBL/GenBank/DDBJ databases">
        <title>The Genome Sequence of Puccinia striiformis f. sp. tritici PST-78.</title>
        <authorList>
            <consortium name="The Broad Institute Genome Sequencing Platform"/>
            <person name="Cuomo C."/>
            <person name="Hulbert S."/>
            <person name="Chen X."/>
            <person name="Walker B."/>
            <person name="Young S.K."/>
            <person name="Zeng Q."/>
            <person name="Gargeya S."/>
            <person name="Fitzgerald M."/>
            <person name="Haas B."/>
            <person name="Abouelleil A."/>
            <person name="Alvarado L."/>
            <person name="Arachchi H.M."/>
            <person name="Berlin A.M."/>
            <person name="Chapman S.B."/>
            <person name="Goldberg J."/>
            <person name="Griggs A."/>
            <person name="Gujja S."/>
            <person name="Hansen M."/>
            <person name="Howarth C."/>
            <person name="Imamovic A."/>
            <person name="Larimer J."/>
            <person name="McCowan C."/>
            <person name="Montmayeur A."/>
            <person name="Murphy C."/>
            <person name="Neiman D."/>
            <person name="Pearson M."/>
            <person name="Priest M."/>
            <person name="Roberts A."/>
            <person name="Saif S."/>
            <person name="Shea T."/>
            <person name="Sisk P."/>
            <person name="Sykes S."/>
            <person name="Wortman J."/>
            <person name="Nusbaum C."/>
            <person name="Birren B."/>
        </authorList>
    </citation>
    <scope>NUCLEOTIDE SEQUENCE [LARGE SCALE GENOMIC DNA]</scope>
    <source>
        <strain evidence="2">race PST-78</strain>
    </source>
</reference>
<proteinExistence type="predicted"/>
<dbReference type="EMBL" id="AJIL01000023">
    <property type="protein sequence ID" value="KNF02371.1"/>
    <property type="molecule type" value="Genomic_DNA"/>
</dbReference>
<name>A0A0L0VSX6_9BASI</name>
<sequence length="229" mass="25374">MARLVVDPHFHQLTRPDRLTFAGEFIPEFPTVGRQPINRINTISTPSSAIGSGVWMNGRSEFPINLRTTDNSDPELMVGQVYDIEGHLTGCNFYRVPNLTFVPSAATASTLVFRERIRVTGLGTVSRTRQFPIGRNDVNPLTEAIVEHQDERALGGRIRVRCLLGWRFCQIDGNVQLFDGSRIFYTGILNGYDPNSGRLIIEVGNATVNFVATLLDDAESSGSELGDDF</sequence>
<organism evidence="1 2">
    <name type="scientific">Puccinia striiformis f. sp. tritici PST-78</name>
    <dbReference type="NCBI Taxonomy" id="1165861"/>
    <lineage>
        <taxon>Eukaryota</taxon>
        <taxon>Fungi</taxon>
        <taxon>Dikarya</taxon>
        <taxon>Basidiomycota</taxon>
        <taxon>Pucciniomycotina</taxon>
        <taxon>Pucciniomycetes</taxon>
        <taxon>Pucciniales</taxon>
        <taxon>Pucciniaceae</taxon>
        <taxon>Puccinia</taxon>
    </lineage>
</organism>
<dbReference type="Proteomes" id="UP000054564">
    <property type="component" value="Unassembled WGS sequence"/>
</dbReference>